<proteinExistence type="predicted"/>
<keyword evidence="8" id="KW-1185">Reference proteome</keyword>
<dbReference type="GO" id="GO:0046983">
    <property type="term" value="F:protein dimerization activity"/>
    <property type="evidence" value="ECO:0007669"/>
    <property type="project" value="InterPro"/>
</dbReference>
<keyword evidence="4" id="KW-0539">Nucleus</keyword>
<dbReference type="Gene3D" id="1.20.5.1000">
    <property type="entry name" value="arf6 gtpase in complex with a specific effector, jip4"/>
    <property type="match status" value="1"/>
</dbReference>
<dbReference type="InterPro" id="IPR044818">
    <property type="entry name" value="ILR3-like"/>
</dbReference>
<dbReference type="GO" id="GO:0005634">
    <property type="term" value="C:nucleus"/>
    <property type="evidence" value="ECO:0007669"/>
    <property type="project" value="UniProtKB-SubCell"/>
</dbReference>
<evidence type="ECO:0000256" key="1">
    <source>
        <dbReference type="ARBA" id="ARBA00004123"/>
    </source>
</evidence>
<dbReference type="InterPro" id="IPR011598">
    <property type="entry name" value="bHLH_dom"/>
</dbReference>
<evidence type="ECO:0000313" key="7">
    <source>
        <dbReference type="EMBL" id="CAI9279807.1"/>
    </source>
</evidence>
<protein>
    <recommendedName>
        <fullName evidence="6">BHLH domain-containing protein</fullName>
    </recommendedName>
</protein>
<dbReference type="Pfam" id="PF00010">
    <property type="entry name" value="HLH"/>
    <property type="match status" value="1"/>
</dbReference>
<dbReference type="EMBL" id="OX465080">
    <property type="protein sequence ID" value="CAI9279807.1"/>
    <property type="molecule type" value="Genomic_DNA"/>
</dbReference>
<dbReference type="Gene3D" id="4.10.280.10">
    <property type="entry name" value="Helix-loop-helix DNA-binding domain"/>
    <property type="match status" value="1"/>
</dbReference>
<keyword evidence="5" id="KW-0175">Coiled coil</keyword>
<dbReference type="AlphaFoldDB" id="A0AA36E2Q9"/>
<evidence type="ECO:0000256" key="5">
    <source>
        <dbReference type="SAM" id="Coils"/>
    </source>
</evidence>
<evidence type="ECO:0000313" key="8">
    <source>
        <dbReference type="Proteomes" id="UP001177003"/>
    </source>
</evidence>
<gene>
    <name evidence="7" type="ORF">LSALG_LOCUS19584</name>
</gene>
<dbReference type="PANTHER" id="PTHR46133">
    <property type="entry name" value="BHLH TRANSCRIPTION FACTOR"/>
    <property type="match status" value="1"/>
</dbReference>
<keyword evidence="3" id="KW-0804">Transcription</keyword>
<keyword evidence="2" id="KW-0805">Transcription regulation</keyword>
<dbReference type="SUPFAM" id="SSF47459">
    <property type="entry name" value="HLH, helix-loop-helix DNA-binding domain"/>
    <property type="match status" value="1"/>
</dbReference>
<evidence type="ECO:0000256" key="4">
    <source>
        <dbReference type="ARBA" id="ARBA00023242"/>
    </source>
</evidence>
<evidence type="ECO:0000259" key="6">
    <source>
        <dbReference type="PROSITE" id="PS50888"/>
    </source>
</evidence>
<evidence type="ECO:0000256" key="3">
    <source>
        <dbReference type="ARBA" id="ARBA00023163"/>
    </source>
</evidence>
<dbReference type="GO" id="GO:0003700">
    <property type="term" value="F:DNA-binding transcription factor activity"/>
    <property type="evidence" value="ECO:0007669"/>
    <property type="project" value="InterPro"/>
</dbReference>
<comment type="subcellular location">
    <subcellularLocation>
        <location evidence="1">Nucleus</location>
    </subcellularLocation>
</comment>
<dbReference type="InterPro" id="IPR036638">
    <property type="entry name" value="HLH_DNA-bd_sf"/>
</dbReference>
<feature type="coiled-coil region" evidence="5">
    <location>
        <begin position="226"/>
        <end position="288"/>
    </location>
</feature>
<dbReference type="Proteomes" id="UP001177003">
    <property type="component" value="Chromosome 4"/>
</dbReference>
<reference evidence="7" key="1">
    <citation type="submission" date="2023-04" db="EMBL/GenBank/DDBJ databases">
        <authorList>
            <person name="Vijverberg K."/>
            <person name="Xiong W."/>
            <person name="Schranz E."/>
        </authorList>
    </citation>
    <scope>NUCLEOTIDE SEQUENCE</scope>
</reference>
<evidence type="ECO:0000256" key="2">
    <source>
        <dbReference type="ARBA" id="ARBA00023015"/>
    </source>
</evidence>
<dbReference type="PROSITE" id="PS50888">
    <property type="entry name" value="BHLH"/>
    <property type="match status" value="1"/>
</dbReference>
<organism evidence="7 8">
    <name type="scientific">Lactuca saligna</name>
    <name type="common">Willowleaf lettuce</name>
    <dbReference type="NCBI Taxonomy" id="75948"/>
    <lineage>
        <taxon>Eukaryota</taxon>
        <taxon>Viridiplantae</taxon>
        <taxon>Streptophyta</taxon>
        <taxon>Embryophyta</taxon>
        <taxon>Tracheophyta</taxon>
        <taxon>Spermatophyta</taxon>
        <taxon>Magnoliopsida</taxon>
        <taxon>eudicotyledons</taxon>
        <taxon>Gunneridae</taxon>
        <taxon>Pentapetalae</taxon>
        <taxon>asterids</taxon>
        <taxon>campanulids</taxon>
        <taxon>Asterales</taxon>
        <taxon>Asteraceae</taxon>
        <taxon>Cichorioideae</taxon>
        <taxon>Cichorieae</taxon>
        <taxon>Lactucinae</taxon>
        <taxon>Lactuca</taxon>
    </lineage>
</organism>
<accession>A0AA36E2Q9</accession>
<dbReference type="CDD" id="cd11446">
    <property type="entry name" value="bHLH_AtILR3_like"/>
    <property type="match status" value="1"/>
</dbReference>
<dbReference type="PANTHER" id="PTHR46133:SF22">
    <property type="entry name" value="MYC-TYPE, BASIC HELIX-LOOP-HELIX (BHLH) DOMAIN-CONTAINING PROTEIN-RELATED"/>
    <property type="match status" value="1"/>
</dbReference>
<sequence length="353" mass="39531">MITKVIYNNSFCFNSQEKGIKYNIGDVQCFDAPTPAIGPILNPHPLFPQINFALLSIPVSIQPISSLDAFKHKAYINFIRVIDIFAQFRRGFKIPARVNRFCSEEIMVAPEDDDNSNCFFDFSLIEQIPVPGGELPSLESDFHWSSNPFPGPSNLSSAGFLDSSGKPNCSKELGSRKRVNPGLCSSTDTKACREKRRRDKLNERFQELNEILDPGRPPKTDKTVILGDAIRRVNQLRDEALKLKESAQELQTKINELKAEKNELRDEKQKLKAEKERLEEQVKAFGRSPAAATTAAFFPPPPHAAMPIPFPANHMVDGKFMPIMGYHGVPMWPFAPTAAVDTSEDHVHRSPLA</sequence>
<dbReference type="GO" id="GO:0006879">
    <property type="term" value="P:intracellular iron ion homeostasis"/>
    <property type="evidence" value="ECO:0007669"/>
    <property type="project" value="InterPro"/>
</dbReference>
<dbReference type="SMART" id="SM00353">
    <property type="entry name" value="HLH"/>
    <property type="match status" value="1"/>
</dbReference>
<feature type="domain" description="BHLH" evidence="6">
    <location>
        <begin position="185"/>
        <end position="236"/>
    </location>
</feature>
<name>A0AA36E2Q9_LACSI</name>